<dbReference type="Proteomes" id="UP001595748">
    <property type="component" value="Unassembled WGS sequence"/>
</dbReference>
<organism evidence="2 3">
    <name type="scientific">Deinococcus antarcticus</name>
    <dbReference type="NCBI Taxonomy" id="1298767"/>
    <lineage>
        <taxon>Bacteria</taxon>
        <taxon>Thermotogati</taxon>
        <taxon>Deinococcota</taxon>
        <taxon>Deinococci</taxon>
        <taxon>Deinococcales</taxon>
        <taxon>Deinococcaceae</taxon>
        <taxon>Deinococcus</taxon>
    </lineage>
</organism>
<name>A0ABV8ACB9_9DEIO</name>
<reference evidence="3" key="1">
    <citation type="journal article" date="2019" name="Int. J. Syst. Evol. Microbiol.">
        <title>The Global Catalogue of Microorganisms (GCM) 10K type strain sequencing project: providing services to taxonomists for standard genome sequencing and annotation.</title>
        <authorList>
            <consortium name="The Broad Institute Genomics Platform"/>
            <consortium name="The Broad Institute Genome Sequencing Center for Infectious Disease"/>
            <person name="Wu L."/>
            <person name="Ma J."/>
        </authorList>
    </citation>
    <scope>NUCLEOTIDE SEQUENCE [LARGE SCALE GENOMIC DNA]</scope>
    <source>
        <strain evidence="3">CCTCC AB 2013263</strain>
    </source>
</reference>
<dbReference type="EMBL" id="JBHRZF010000160">
    <property type="protein sequence ID" value="MFC3861842.1"/>
    <property type="molecule type" value="Genomic_DNA"/>
</dbReference>
<dbReference type="InterPro" id="IPR036291">
    <property type="entry name" value="NAD(P)-bd_dom_sf"/>
</dbReference>
<comment type="caution">
    <text evidence="2">The sequence shown here is derived from an EMBL/GenBank/DDBJ whole genome shotgun (WGS) entry which is preliminary data.</text>
</comment>
<dbReference type="RefSeq" id="WP_380079136.1">
    <property type="nucleotide sequence ID" value="NZ_JBHRZF010000160.1"/>
</dbReference>
<evidence type="ECO:0000313" key="2">
    <source>
        <dbReference type="EMBL" id="MFC3861842.1"/>
    </source>
</evidence>
<accession>A0ABV8ACB9</accession>
<gene>
    <name evidence="2" type="ORF">ACFOPQ_13830</name>
</gene>
<evidence type="ECO:0000256" key="1">
    <source>
        <dbReference type="SAM" id="MobiDB-lite"/>
    </source>
</evidence>
<proteinExistence type="predicted"/>
<keyword evidence="3" id="KW-1185">Reference proteome</keyword>
<sequence length="58" mass="5930">MTFRDRVVLVTGAGRGLGEADARLVAELGGTVIVHDGGVERDGKGGTPAPDEVLEALQ</sequence>
<dbReference type="SUPFAM" id="SSF51735">
    <property type="entry name" value="NAD(P)-binding Rossmann-fold domains"/>
    <property type="match status" value="1"/>
</dbReference>
<feature type="region of interest" description="Disordered" evidence="1">
    <location>
        <begin position="37"/>
        <end position="58"/>
    </location>
</feature>
<evidence type="ECO:0000313" key="3">
    <source>
        <dbReference type="Proteomes" id="UP001595748"/>
    </source>
</evidence>
<dbReference type="Gene3D" id="3.40.50.720">
    <property type="entry name" value="NAD(P)-binding Rossmann-like Domain"/>
    <property type="match status" value="1"/>
</dbReference>
<protein>
    <recommendedName>
        <fullName evidence="4">Short subunit dehydrogenase</fullName>
    </recommendedName>
</protein>
<evidence type="ECO:0008006" key="4">
    <source>
        <dbReference type="Google" id="ProtNLM"/>
    </source>
</evidence>